<evidence type="ECO:0000256" key="1">
    <source>
        <dbReference type="ARBA" id="ARBA00004651"/>
    </source>
</evidence>
<dbReference type="PANTHER" id="PTHR11360:SF290">
    <property type="entry name" value="MONOCARBOXYLATE MFS PERMEASE"/>
    <property type="match status" value="1"/>
</dbReference>
<keyword evidence="4 6" id="KW-1133">Transmembrane helix</keyword>
<reference evidence="8 9" key="1">
    <citation type="submission" date="2021-10" db="EMBL/GenBank/DDBJ databases">
        <title>Collection of gut derived symbiotic bacterial strains cultured from healthy donors.</title>
        <authorList>
            <person name="Lin H."/>
            <person name="Littmann E."/>
            <person name="Kohout C."/>
            <person name="Pamer E.G."/>
        </authorList>
    </citation>
    <scope>NUCLEOTIDE SEQUENCE [LARGE SCALE GENOMIC DNA]</scope>
    <source>
        <strain evidence="8 9">DFI.1.165</strain>
    </source>
</reference>
<dbReference type="SUPFAM" id="SSF103473">
    <property type="entry name" value="MFS general substrate transporter"/>
    <property type="match status" value="1"/>
</dbReference>
<keyword evidence="9" id="KW-1185">Reference proteome</keyword>
<feature type="transmembrane region" description="Helical" evidence="6">
    <location>
        <begin position="325"/>
        <end position="348"/>
    </location>
</feature>
<organism evidence="8 9">
    <name type="scientific">Bariatricus massiliensis</name>
    <dbReference type="NCBI Taxonomy" id="1745713"/>
    <lineage>
        <taxon>Bacteria</taxon>
        <taxon>Bacillati</taxon>
        <taxon>Bacillota</taxon>
        <taxon>Clostridia</taxon>
        <taxon>Lachnospirales</taxon>
        <taxon>Lachnospiraceae</taxon>
        <taxon>Bariatricus</taxon>
    </lineage>
</organism>
<feature type="transmembrane region" description="Helical" evidence="6">
    <location>
        <begin position="271"/>
        <end position="289"/>
    </location>
</feature>
<name>A0ABS8DJ04_9FIRM</name>
<feature type="transmembrane region" description="Helical" evidence="6">
    <location>
        <begin position="139"/>
        <end position="159"/>
    </location>
</feature>
<dbReference type="Proteomes" id="UP001299546">
    <property type="component" value="Unassembled WGS sequence"/>
</dbReference>
<accession>A0ABS8DJ04</accession>
<evidence type="ECO:0000256" key="6">
    <source>
        <dbReference type="SAM" id="Phobius"/>
    </source>
</evidence>
<feature type="transmembrane region" description="Helical" evidence="6">
    <location>
        <begin position="81"/>
        <end position="104"/>
    </location>
</feature>
<feature type="transmembrane region" description="Helical" evidence="6">
    <location>
        <begin position="360"/>
        <end position="383"/>
    </location>
</feature>
<comment type="subcellular location">
    <subcellularLocation>
        <location evidence="1">Cell membrane</location>
        <topology evidence="1">Multi-pass membrane protein</topology>
    </subcellularLocation>
</comment>
<dbReference type="InterPro" id="IPR020846">
    <property type="entry name" value="MFS_dom"/>
</dbReference>
<evidence type="ECO:0000313" key="8">
    <source>
        <dbReference type="EMBL" id="MCB7388415.1"/>
    </source>
</evidence>
<keyword evidence="2" id="KW-0813">Transport</keyword>
<feature type="transmembrane region" description="Helical" evidence="6">
    <location>
        <begin position="301"/>
        <end position="319"/>
    </location>
</feature>
<feature type="transmembrane region" description="Helical" evidence="6">
    <location>
        <begin position="236"/>
        <end position="259"/>
    </location>
</feature>
<comment type="caution">
    <text evidence="8">The sequence shown here is derived from an EMBL/GenBank/DDBJ whole genome shotgun (WGS) entry which is preliminary data.</text>
</comment>
<evidence type="ECO:0000256" key="2">
    <source>
        <dbReference type="ARBA" id="ARBA00022448"/>
    </source>
</evidence>
<protein>
    <submittedName>
        <fullName evidence="8">MFS transporter</fullName>
    </submittedName>
</protein>
<dbReference type="PROSITE" id="PS50850">
    <property type="entry name" value="MFS"/>
    <property type="match status" value="1"/>
</dbReference>
<feature type="domain" description="Major facilitator superfamily (MFS) profile" evidence="7">
    <location>
        <begin position="1"/>
        <end position="415"/>
    </location>
</feature>
<feature type="transmembrane region" description="Helical" evidence="6">
    <location>
        <begin position="9"/>
        <end position="27"/>
    </location>
</feature>
<evidence type="ECO:0000313" key="9">
    <source>
        <dbReference type="Proteomes" id="UP001299546"/>
    </source>
</evidence>
<feature type="transmembrane region" description="Helical" evidence="6">
    <location>
        <begin position="389"/>
        <end position="411"/>
    </location>
</feature>
<evidence type="ECO:0000259" key="7">
    <source>
        <dbReference type="PROSITE" id="PS50850"/>
    </source>
</evidence>
<dbReference type="InterPro" id="IPR011701">
    <property type="entry name" value="MFS"/>
</dbReference>
<dbReference type="InterPro" id="IPR050327">
    <property type="entry name" value="Proton-linked_MCT"/>
</dbReference>
<keyword evidence="5 6" id="KW-0472">Membrane</keyword>
<gene>
    <name evidence="8" type="ORF">LIZ65_14090</name>
</gene>
<evidence type="ECO:0000256" key="4">
    <source>
        <dbReference type="ARBA" id="ARBA00022989"/>
    </source>
</evidence>
<feature type="transmembrane region" description="Helical" evidence="6">
    <location>
        <begin position="171"/>
        <end position="191"/>
    </location>
</feature>
<evidence type="ECO:0000256" key="5">
    <source>
        <dbReference type="ARBA" id="ARBA00023136"/>
    </source>
</evidence>
<feature type="transmembrane region" description="Helical" evidence="6">
    <location>
        <begin position="47"/>
        <end position="69"/>
    </location>
</feature>
<proteinExistence type="predicted"/>
<dbReference type="RefSeq" id="WP_066731232.1">
    <property type="nucleotide sequence ID" value="NZ_JAJCIQ010000011.1"/>
</dbReference>
<feature type="transmembrane region" description="Helical" evidence="6">
    <location>
        <begin position="110"/>
        <end position="132"/>
    </location>
</feature>
<sequence>METTKKNKSIYHWVILVCCVLTLMFAYSTRFGLSQLFTTEIIKETGFATSAYFLCTTIASVICIFTGPVAGKLLRGKYMRLTFVICCIGTMGFYSCYGLCHSLWQFYLVGALQGFFAMGACTIPVTVLITNWFEKNRGLMISIAMMGISIGGTVLSPVLSWVITSYGWRKAYFILGAASLIVLIPISAFIVRRSPEDVGLLPYGHGEESAGKQKKTKNVPASSWNATLKEARKTPILWMFAVGGFLIYFTSCIMGHMSYYLQTTGFSAASIATYISLFSAVAIIGKLVLGHIFDRFGPKGGILFGCGTFFLFLVAFIMVQGSPLMLYVAAVLYGFGTCTATIAVPIMTTNIFGAKNYSELYGFVSAFTMTGSAIGSSGIGLIYDITGSYRPALIILAALTALTIVVMFICIDMSKKRTASENITAAQGQEA</sequence>
<dbReference type="PANTHER" id="PTHR11360">
    <property type="entry name" value="MONOCARBOXYLATE TRANSPORTER"/>
    <property type="match status" value="1"/>
</dbReference>
<keyword evidence="3 6" id="KW-0812">Transmembrane</keyword>
<dbReference type="InterPro" id="IPR036259">
    <property type="entry name" value="MFS_trans_sf"/>
</dbReference>
<dbReference type="EMBL" id="JAJCIS010000011">
    <property type="protein sequence ID" value="MCB7388415.1"/>
    <property type="molecule type" value="Genomic_DNA"/>
</dbReference>
<dbReference type="Gene3D" id="1.20.1250.20">
    <property type="entry name" value="MFS general substrate transporter like domains"/>
    <property type="match status" value="2"/>
</dbReference>
<evidence type="ECO:0000256" key="3">
    <source>
        <dbReference type="ARBA" id="ARBA00022692"/>
    </source>
</evidence>
<dbReference type="Pfam" id="PF07690">
    <property type="entry name" value="MFS_1"/>
    <property type="match status" value="1"/>
</dbReference>